<sequence>MTVVVSFGNKLFRRNIYFSLFTIASFVICLAWYNSRAVDDIHSNENENINPINSVVVEIQDIINNQEGIGAISKEYKSTDITDLARSSFFCFDQKSRNASCHFTNVCVHPTHGPMLLSANLSELSRNDVFITKNPIYGINEREKMNPLLPGVNLVAANTWDDRYYFPAVLHNKQDDRNSRKMDINEYQFEMIYDTVLLVYSEYSWPMINIVLNNKELIEQQNFLTEFQELVNINASFSPYFFTESMKWRTTGYFYAISRPAFSPHFLVDDFYIADLSNVVKNTSFSDNNKVRCFQKGIAGDSSSFQRIEWGIERWLLVKNKILDYFKIIRDERQAKTQIPHCIVVQRRKTRVVKNMDELIKRLQTKIAIRLVELEDMSFTEQLQMFSRSKCLIAAHVFELTLGISDWFWTMAKEIESEYVYLEFHSKDFGLPEEVGMPIKDRNFIVDIDRVEEALTSRLSLFDK</sequence>
<reference evidence="6" key="2">
    <citation type="journal article" date="2018" name="Nat. Microbiol.">
        <title>Leveraging single-cell genomics to expand the fungal tree of life.</title>
        <authorList>
            <person name="Ahrendt S.R."/>
            <person name="Quandt C.A."/>
            <person name="Ciobanu D."/>
            <person name="Clum A."/>
            <person name="Salamov A."/>
            <person name="Andreopoulos B."/>
            <person name="Cheng J.F."/>
            <person name="Woyke T."/>
            <person name="Pelin A."/>
            <person name="Henrissat B."/>
            <person name="Reynolds N.K."/>
            <person name="Benny G.L."/>
            <person name="Smith M.E."/>
            <person name="James T.Y."/>
            <person name="Grigoriev I.V."/>
        </authorList>
    </citation>
    <scope>NUCLEOTIDE SEQUENCE [LARGE SCALE GENOMIC DNA]</scope>
    <source>
        <strain evidence="6">CSF55</strain>
    </source>
</reference>
<reference evidence="4" key="3">
    <citation type="submission" date="2018-08" db="EMBL/GenBank/DDBJ databases">
        <title>Leveraging single-cell genomics to expand the Fungal Tree of Life.</title>
        <authorList>
            <consortium name="DOE Joint Genome Institute"/>
            <person name="Ahrendt S.R."/>
            <person name="Quandt C.A."/>
            <person name="Ciobanu D."/>
            <person name="Clum A."/>
            <person name="Salamov A."/>
            <person name="Andreopoulos B."/>
            <person name="Cheng J.-F."/>
            <person name="Woyke T."/>
            <person name="Pelin A."/>
            <person name="Henrissat B."/>
            <person name="Reynolds N."/>
            <person name="Benny G.L."/>
            <person name="Smith M.E."/>
            <person name="James T.Y."/>
            <person name="Grigoriev I.V."/>
        </authorList>
    </citation>
    <scope>NUCLEOTIDE SEQUENCE</scope>
    <source>
        <strain evidence="4">CSF55</strain>
    </source>
</reference>
<evidence type="ECO:0000313" key="5">
    <source>
        <dbReference type="Proteomes" id="UP000030755"/>
    </source>
</evidence>
<feature type="domain" description="Glycosyltransferase 61 catalytic" evidence="2">
    <location>
        <begin position="326"/>
        <end position="396"/>
    </location>
</feature>
<dbReference type="EMBL" id="KE560384">
    <property type="protein sequence ID" value="EPZ36935.1"/>
    <property type="molecule type" value="Genomic_DNA"/>
</dbReference>
<dbReference type="EMBL" id="ML004915">
    <property type="protein sequence ID" value="RKP21986.1"/>
    <property type="molecule type" value="Genomic_DNA"/>
</dbReference>
<keyword evidence="5" id="KW-1185">Reference proteome</keyword>
<evidence type="ECO:0000256" key="1">
    <source>
        <dbReference type="SAM" id="Phobius"/>
    </source>
</evidence>
<evidence type="ECO:0000313" key="4">
    <source>
        <dbReference type="EMBL" id="RKP21986.1"/>
    </source>
</evidence>
<gene>
    <name evidence="3" type="ORF">O9G_001380</name>
    <name evidence="4" type="ORF">ROZALSC1DRAFT_26610</name>
</gene>
<protein>
    <recommendedName>
        <fullName evidence="2">Glycosyltransferase 61 catalytic domain-containing protein</fullName>
    </recommendedName>
</protein>
<organism evidence="3 5">
    <name type="scientific">Rozella allomycis (strain CSF55)</name>
    <dbReference type="NCBI Taxonomy" id="988480"/>
    <lineage>
        <taxon>Eukaryota</taxon>
        <taxon>Fungi</taxon>
        <taxon>Fungi incertae sedis</taxon>
        <taxon>Cryptomycota</taxon>
        <taxon>Cryptomycota incertae sedis</taxon>
        <taxon>Rozella</taxon>
    </lineage>
</organism>
<dbReference type="HOGENOM" id="CLU_589441_0_0_1"/>
<keyword evidence="1" id="KW-0812">Transmembrane</keyword>
<dbReference type="AlphaFoldDB" id="A0A075B2Z3"/>
<evidence type="ECO:0000313" key="3">
    <source>
        <dbReference type="EMBL" id="EPZ36935.1"/>
    </source>
</evidence>
<accession>A0A075B2Z3</accession>
<name>A0A075B2Z3_ROZAC</name>
<dbReference type="GO" id="GO:0016757">
    <property type="term" value="F:glycosyltransferase activity"/>
    <property type="evidence" value="ECO:0007669"/>
    <property type="project" value="InterPro"/>
</dbReference>
<keyword evidence="1" id="KW-1133">Transmembrane helix</keyword>
<dbReference type="Pfam" id="PF04577">
    <property type="entry name" value="Glyco_transf_61"/>
    <property type="match status" value="1"/>
</dbReference>
<dbReference type="InterPro" id="IPR049625">
    <property type="entry name" value="Glyco_transf_61_cat"/>
</dbReference>
<keyword evidence="1" id="KW-0472">Membrane</keyword>
<reference evidence="3 5" key="1">
    <citation type="journal article" date="2013" name="Curr. Biol.">
        <title>Shared signatures of parasitism and phylogenomics unite Cryptomycota and microsporidia.</title>
        <authorList>
            <person name="James T.Y."/>
            <person name="Pelin A."/>
            <person name="Bonen L."/>
            <person name="Ahrendt S."/>
            <person name="Sain D."/>
            <person name="Corradi N."/>
            <person name="Stajich J.E."/>
        </authorList>
    </citation>
    <scope>NUCLEOTIDE SEQUENCE [LARGE SCALE GENOMIC DNA]</scope>
    <source>
        <strain evidence="3">CSF55</strain>
        <strain evidence="3">CSF55</strain>
    </source>
</reference>
<evidence type="ECO:0000313" key="6">
    <source>
        <dbReference type="Proteomes" id="UP000281549"/>
    </source>
</evidence>
<evidence type="ECO:0000259" key="2">
    <source>
        <dbReference type="Pfam" id="PF04577"/>
    </source>
</evidence>
<dbReference type="Proteomes" id="UP000030755">
    <property type="component" value="Unassembled WGS sequence"/>
</dbReference>
<dbReference type="Proteomes" id="UP000281549">
    <property type="component" value="Unassembled WGS sequence"/>
</dbReference>
<feature type="transmembrane region" description="Helical" evidence="1">
    <location>
        <begin position="16"/>
        <end position="33"/>
    </location>
</feature>
<proteinExistence type="predicted"/>